<keyword evidence="4" id="KW-1185">Reference proteome</keyword>
<feature type="compositionally biased region" description="Basic and acidic residues" evidence="1">
    <location>
        <begin position="421"/>
        <end position="435"/>
    </location>
</feature>
<dbReference type="PANTHER" id="PTHR45971">
    <property type="entry name" value="PHOX (PX) DOMAIN-CONTAINING PROTEIN"/>
    <property type="match status" value="1"/>
</dbReference>
<dbReference type="OrthoDB" id="1918044at2759"/>
<evidence type="ECO:0000256" key="1">
    <source>
        <dbReference type="SAM" id="MobiDB-lite"/>
    </source>
</evidence>
<evidence type="ECO:0000313" key="3">
    <source>
        <dbReference type="EMBL" id="KPI82912.1"/>
    </source>
</evidence>
<feature type="domain" description="Rubicon Homology" evidence="2">
    <location>
        <begin position="694"/>
        <end position="967"/>
    </location>
</feature>
<gene>
    <name evidence="3" type="ORF">ABL78_8075</name>
</gene>
<dbReference type="InterPro" id="IPR025258">
    <property type="entry name" value="RH_dom"/>
</dbReference>
<feature type="compositionally biased region" description="Low complexity" evidence="1">
    <location>
        <begin position="534"/>
        <end position="554"/>
    </location>
</feature>
<feature type="region of interest" description="Disordered" evidence="1">
    <location>
        <begin position="421"/>
        <end position="554"/>
    </location>
</feature>
<dbReference type="AlphaFoldDB" id="A0A0N1P9G3"/>
<comment type="caution">
    <text evidence="3">The sequence shown here is derived from an EMBL/GenBank/DDBJ whole genome shotgun (WGS) entry which is preliminary data.</text>
</comment>
<sequence length="967" mass="102992">MDESEDGGSGRRHRRSPSSASLQRSPANAYLSVRELLEEVMRQRGHSAKADSPSDVSLDFLTYPDTLRAVGAVCAHAAEARSASSSCGSNVMLQKHNPAARVLRRVQWLAQWTQNVLEAFPFTEDSDAESAHSDTALESNSFLWEAKLPEAKPTSVVASDCQQNWQLASSRSGGSCSTHAATALGETLESVQAAEPEAPAAADAHDEGGIALKANGAEPGNTECDSNAPPVERALSYRSEHGLRACTPISPRHELTKHQLQAELCAATGLPDLLTLRSPEVDEGVDLCRCSPVIDDNDEGCLRDGQRMGEGNAHLGASAALPLSIAAPPPPPTPLRGRPPLCRDAGLAYDVPSTPSEQRAVLLAQGSCCTHCGAALPMPTLGIYEHCCRLVNLIRAAGGGGGGGGGGGSACCCCCHSRREDEERGSSDDDVERGCNRGRRASATPRRADSTISAADADCNSSSRRRHRPWFSQRGAGGDDLHGNDDEEEDGITEDSQAGEQQALLARHRTASTQAANPLPPPKPNAARGPKLSPSPSYPAAAAATTVEPSPSPSTMAGGCFCVYEGRYLCPTCFYARPGASAAAPRGDERLVEPDAWQVRSAGRSRSGNSASVFNPYGSITDESNASGVSPVREAVTHAAGCLNRWWTTCQLAADPFTPAPFTAPPPAQRLSTPSAVASLPPQQAQQEQADAHHTCMIPAHVLLRWDFTRYPVSARAASILQRFSAPRKPCARLSGARGAATSTETSTSSFPVLYDISAVHPALYTRVPALAAASQLRKKMCLMHAQAWWCTRYRLEMWGVDGGSRADSSTRGVGRAEVWRGRHTDNARMAATATSPPRTAYANMTTAEPQNHVAAAECGSDNTRWSPSALRPPRCTPKRLYLVDRAEGWSLQDLYRLTTASAAASRPSERTPATATAADSHSERRAPAMESPPLLVELQSLYAVLRAHLDGCDYCRMHCRGLEERE</sequence>
<dbReference type="InterPro" id="IPR052428">
    <property type="entry name" value="Autophagy_HostDef_Reg"/>
</dbReference>
<dbReference type="Proteomes" id="UP000038009">
    <property type="component" value="Unassembled WGS sequence"/>
</dbReference>
<organism evidence="3 4">
    <name type="scientific">Leptomonas seymouri</name>
    <dbReference type="NCBI Taxonomy" id="5684"/>
    <lineage>
        <taxon>Eukaryota</taxon>
        <taxon>Discoba</taxon>
        <taxon>Euglenozoa</taxon>
        <taxon>Kinetoplastea</taxon>
        <taxon>Metakinetoplastina</taxon>
        <taxon>Trypanosomatida</taxon>
        <taxon>Trypanosomatidae</taxon>
        <taxon>Leishmaniinae</taxon>
        <taxon>Leptomonas</taxon>
    </lineage>
</organism>
<evidence type="ECO:0000313" key="4">
    <source>
        <dbReference type="Proteomes" id="UP000038009"/>
    </source>
</evidence>
<evidence type="ECO:0000259" key="2">
    <source>
        <dbReference type="SMART" id="SM01175"/>
    </source>
</evidence>
<protein>
    <recommendedName>
        <fullName evidence="2">Rubicon Homology domain-containing protein</fullName>
    </recommendedName>
</protein>
<dbReference type="SMART" id="SM01175">
    <property type="entry name" value="DUF4206"/>
    <property type="match status" value="1"/>
</dbReference>
<feature type="region of interest" description="Disordered" evidence="1">
    <location>
        <begin position="1"/>
        <end position="27"/>
    </location>
</feature>
<accession>A0A0N1P9G3</accession>
<proteinExistence type="predicted"/>
<feature type="region of interest" description="Disordered" evidence="1">
    <location>
        <begin position="902"/>
        <end position="932"/>
    </location>
</feature>
<name>A0A0N1P9G3_LEPSE</name>
<feature type="region of interest" description="Disordered" evidence="1">
    <location>
        <begin position="661"/>
        <end position="692"/>
    </location>
</feature>
<dbReference type="EMBL" id="LJSK01000490">
    <property type="protein sequence ID" value="KPI82912.1"/>
    <property type="molecule type" value="Genomic_DNA"/>
</dbReference>
<dbReference type="OMA" id="HAQAWWC"/>
<reference evidence="3 4" key="1">
    <citation type="journal article" date="2015" name="PLoS Pathog.">
        <title>Leptomonas seymouri: Adaptations to the Dixenous Life Cycle Analyzed by Genome Sequencing, Transcriptome Profiling and Co-infection with Leishmania donovani.</title>
        <authorList>
            <person name="Kraeva N."/>
            <person name="Butenko A."/>
            <person name="Hlavacova J."/>
            <person name="Kostygov A."/>
            <person name="Myskova J."/>
            <person name="Grybchuk D."/>
            <person name="Lestinova T."/>
            <person name="Votypka J."/>
            <person name="Volf P."/>
            <person name="Opperdoes F."/>
            <person name="Flegontov P."/>
            <person name="Lukes J."/>
            <person name="Yurchenko V."/>
        </authorList>
    </citation>
    <scope>NUCLEOTIDE SEQUENCE [LARGE SCALE GENOMIC DNA]</scope>
    <source>
        <strain evidence="3 4">ATCC 30220</strain>
    </source>
</reference>
<dbReference type="VEuPathDB" id="TriTrypDB:Lsey_0490_0020"/>